<evidence type="ECO:0000313" key="3">
    <source>
        <dbReference type="EMBL" id="PBK82573.1"/>
    </source>
</evidence>
<dbReference type="SUPFAM" id="SSF54768">
    <property type="entry name" value="dsRNA-binding domain-like"/>
    <property type="match status" value="1"/>
</dbReference>
<dbReference type="AlphaFoldDB" id="A0A2H3D2M2"/>
<sequence length="61" mass="6547">KMNRLSAISWVESHSGPRSAPLWTMTCKIDGEARGTGTASQKHVAKEMAAIQALACLMSTE</sequence>
<feature type="domain" description="DRBM" evidence="2">
    <location>
        <begin position="1"/>
        <end position="59"/>
    </location>
</feature>
<keyword evidence="4" id="KW-1185">Reference proteome</keyword>
<evidence type="ECO:0000313" key="4">
    <source>
        <dbReference type="Proteomes" id="UP000217790"/>
    </source>
</evidence>
<evidence type="ECO:0000256" key="1">
    <source>
        <dbReference type="PROSITE-ProRule" id="PRU00266"/>
    </source>
</evidence>
<dbReference type="InterPro" id="IPR014720">
    <property type="entry name" value="dsRBD_dom"/>
</dbReference>
<dbReference type="GO" id="GO:0003723">
    <property type="term" value="F:RNA binding"/>
    <property type="evidence" value="ECO:0007669"/>
    <property type="project" value="UniProtKB-UniRule"/>
</dbReference>
<proteinExistence type="predicted"/>
<dbReference type="PROSITE" id="PS50137">
    <property type="entry name" value="DS_RBD"/>
    <property type="match status" value="1"/>
</dbReference>
<dbReference type="OMA" id="AGNNIQW"/>
<dbReference type="Gene3D" id="3.30.160.20">
    <property type="match status" value="1"/>
</dbReference>
<dbReference type="OrthoDB" id="3246846at2759"/>
<gene>
    <name evidence="3" type="ORF">ARMGADRAFT_946230</name>
</gene>
<dbReference type="InParanoid" id="A0A2H3D2M2"/>
<evidence type="ECO:0000259" key="2">
    <source>
        <dbReference type="PROSITE" id="PS50137"/>
    </source>
</evidence>
<accession>A0A2H3D2M2</accession>
<organism evidence="3 4">
    <name type="scientific">Armillaria gallica</name>
    <name type="common">Bulbous honey fungus</name>
    <name type="synonym">Armillaria bulbosa</name>
    <dbReference type="NCBI Taxonomy" id="47427"/>
    <lineage>
        <taxon>Eukaryota</taxon>
        <taxon>Fungi</taxon>
        <taxon>Dikarya</taxon>
        <taxon>Basidiomycota</taxon>
        <taxon>Agaricomycotina</taxon>
        <taxon>Agaricomycetes</taxon>
        <taxon>Agaricomycetidae</taxon>
        <taxon>Agaricales</taxon>
        <taxon>Marasmiineae</taxon>
        <taxon>Physalacriaceae</taxon>
        <taxon>Armillaria</taxon>
    </lineage>
</organism>
<dbReference type="Proteomes" id="UP000217790">
    <property type="component" value="Unassembled WGS sequence"/>
</dbReference>
<dbReference type="EMBL" id="KZ293715">
    <property type="protein sequence ID" value="PBK82573.1"/>
    <property type="molecule type" value="Genomic_DNA"/>
</dbReference>
<reference evidence="4" key="1">
    <citation type="journal article" date="2017" name="Nat. Ecol. Evol.">
        <title>Genome expansion and lineage-specific genetic innovations in the forest pathogenic fungi Armillaria.</title>
        <authorList>
            <person name="Sipos G."/>
            <person name="Prasanna A.N."/>
            <person name="Walter M.C."/>
            <person name="O'Connor E."/>
            <person name="Balint B."/>
            <person name="Krizsan K."/>
            <person name="Kiss B."/>
            <person name="Hess J."/>
            <person name="Varga T."/>
            <person name="Slot J."/>
            <person name="Riley R."/>
            <person name="Boka B."/>
            <person name="Rigling D."/>
            <person name="Barry K."/>
            <person name="Lee J."/>
            <person name="Mihaltcheva S."/>
            <person name="LaButti K."/>
            <person name="Lipzen A."/>
            <person name="Waldron R."/>
            <person name="Moloney N.M."/>
            <person name="Sperisen C."/>
            <person name="Kredics L."/>
            <person name="Vagvoelgyi C."/>
            <person name="Patrignani A."/>
            <person name="Fitzpatrick D."/>
            <person name="Nagy I."/>
            <person name="Doyle S."/>
            <person name="Anderson J.B."/>
            <person name="Grigoriev I.V."/>
            <person name="Gueldener U."/>
            <person name="Muensterkoetter M."/>
            <person name="Nagy L.G."/>
        </authorList>
    </citation>
    <scope>NUCLEOTIDE SEQUENCE [LARGE SCALE GENOMIC DNA]</scope>
    <source>
        <strain evidence="4">Ar21-2</strain>
    </source>
</reference>
<feature type="non-terminal residue" evidence="3">
    <location>
        <position position="1"/>
    </location>
</feature>
<name>A0A2H3D2M2_ARMGA</name>
<dbReference type="Pfam" id="PF00035">
    <property type="entry name" value="dsrm"/>
    <property type="match status" value="1"/>
</dbReference>
<protein>
    <recommendedName>
        <fullName evidence="2">DRBM domain-containing protein</fullName>
    </recommendedName>
</protein>
<keyword evidence="1" id="KW-0694">RNA-binding</keyword>